<evidence type="ECO:0000313" key="7">
    <source>
        <dbReference type="Proteomes" id="UP000800039"/>
    </source>
</evidence>
<dbReference type="InterPro" id="IPR013083">
    <property type="entry name" value="Znf_RING/FYVE/PHD"/>
</dbReference>
<gene>
    <name evidence="6" type="ORF">K460DRAFT_407816</name>
</gene>
<dbReference type="Gene3D" id="3.30.40.10">
    <property type="entry name" value="Zinc/RING finger domain, C3HC4 (zinc finger)"/>
    <property type="match status" value="1"/>
</dbReference>
<keyword evidence="1" id="KW-0479">Metal-binding</keyword>
<dbReference type="GO" id="GO:0061630">
    <property type="term" value="F:ubiquitin protein ligase activity"/>
    <property type="evidence" value="ECO:0007669"/>
    <property type="project" value="TreeGrafter"/>
</dbReference>
<organism evidence="6 7">
    <name type="scientific">Cucurbitaria berberidis CBS 394.84</name>
    <dbReference type="NCBI Taxonomy" id="1168544"/>
    <lineage>
        <taxon>Eukaryota</taxon>
        <taxon>Fungi</taxon>
        <taxon>Dikarya</taxon>
        <taxon>Ascomycota</taxon>
        <taxon>Pezizomycotina</taxon>
        <taxon>Dothideomycetes</taxon>
        <taxon>Pleosporomycetidae</taxon>
        <taxon>Pleosporales</taxon>
        <taxon>Pleosporineae</taxon>
        <taxon>Cucurbitariaceae</taxon>
        <taxon>Cucurbitaria</taxon>
    </lineage>
</organism>
<evidence type="ECO:0000256" key="3">
    <source>
        <dbReference type="ARBA" id="ARBA00022833"/>
    </source>
</evidence>
<dbReference type="OrthoDB" id="3687364at2759"/>
<dbReference type="GO" id="GO:0008270">
    <property type="term" value="F:zinc ion binding"/>
    <property type="evidence" value="ECO:0007669"/>
    <property type="project" value="UniProtKB-KW"/>
</dbReference>
<keyword evidence="7" id="KW-1185">Reference proteome</keyword>
<evidence type="ECO:0000256" key="1">
    <source>
        <dbReference type="ARBA" id="ARBA00022723"/>
    </source>
</evidence>
<dbReference type="PROSITE" id="PS50089">
    <property type="entry name" value="ZF_RING_2"/>
    <property type="match status" value="1"/>
</dbReference>
<dbReference type="PANTHER" id="PTHR45969">
    <property type="entry name" value="RING ZINC FINGER PROTEIN-RELATED"/>
    <property type="match status" value="1"/>
</dbReference>
<reference evidence="6" key="1">
    <citation type="submission" date="2020-01" db="EMBL/GenBank/DDBJ databases">
        <authorList>
            <consortium name="DOE Joint Genome Institute"/>
            <person name="Haridas S."/>
            <person name="Albert R."/>
            <person name="Binder M."/>
            <person name="Bloem J."/>
            <person name="Labutti K."/>
            <person name="Salamov A."/>
            <person name="Andreopoulos B."/>
            <person name="Baker S.E."/>
            <person name="Barry K."/>
            <person name="Bills G."/>
            <person name="Bluhm B.H."/>
            <person name="Cannon C."/>
            <person name="Castanera R."/>
            <person name="Culley D.E."/>
            <person name="Daum C."/>
            <person name="Ezra D."/>
            <person name="Gonzalez J.B."/>
            <person name="Henrissat B."/>
            <person name="Kuo A."/>
            <person name="Liang C."/>
            <person name="Lipzen A."/>
            <person name="Lutzoni F."/>
            <person name="Magnuson J."/>
            <person name="Mondo S."/>
            <person name="Nolan M."/>
            <person name="Ohm R."/>
            <person name="Pangilinan J."/>
            <person name="Park H.-J."/>
            <person name="Ramirez L."/>
            <person name="Alfaro M."/>
            <person name="Sun H."/>
            <person name="Tritt A."/>
            <person name="Yoshinaga Y."/>
            <person name="Zwiers L.-H."/>
            <person name="Turgeon B.G."/>
            <person name="Goodwin S.B."/>
            <person name="Spatafora J.W."/>
            <person name="Crous P.W."/>
            <person name="Grigoriev I.V."/>
        </authorList>
    </citation>
    <scope>NUCLEOTIDE SEQUENCE</scope>
    <source>
        <strain evidence="6">CBS 394.84</strain>
    </source>
</reference>
<evidence type="ECO:0000256" key="4">
    <source>
        <dbReference type="PROSITE-ProRule" id="PRU00175"/>
    </source>
</evidence>
<dbReference type="SMART" id="SM00184">
    <property type="entry name" value="RING"/>
    <property type="match status" value="1"/>
</dbReference>
<evidence type="ECO:0000259" key="5">
    <source>
        <dbReference type="PROSITE" id="PS50089"/>
    </source>
</evidence>
<comment type="caution">
    <text evidence="6">The sequence shown here is derived from an EMBL/GenBank/DDBJ whole genome shotgun (WGS) entry which is preliminary data.</text>
</comment>
<dbReference type="SUPFAM" id="SSF57850">
    <property type="entry name" value="RING/U-box"/>
    <property type="match status" value="1"/>
</dbReference>
<evidence type="ECO:0000313" key="6">
    <source>
        <dbReference type="EMBL" id="KAF1843462.1"/>
    </source>
</evidence>
<dbReference type="GO" id="GO:0016567">
    <property type="term" value="P:protein ubiquitination"/>
    <property type="evidence" value="ECO:0007669"/>
    <property type="project" value="TreeGrafter"/>
</dbReference>
<dbReference type="AlphaFoldDB" id="A0A9P4GDM6"/>
<dbReference type="GeneID" id="63854360"/>
<dbReference type="Pfam" id="PF13639">
    <property type="entry name" value="zf-RING_2"/>
    <property type="match status" value="1"/>
</dbReference>
<dbReference type="EMBL" id="ML976617">
    <property type="protein sequence ID" value="KAF1843462.1"/>
    <property type="molecule type" value="Genomic_DNA"/>
</dbReference>
<dbReference type="PANTHER" id="PTHR45969:SF69">
    <property type="entry name" value="FINGER DOMAIN PROTEIN, PUTATIVE (AFU_ORTHOLOGUE AFUA_3G12190)-RELATED"/>
    <property type="match status" value="1"/>
</dbReference>
<accession>A0A9P4GDM6</accession>
<dbReference type="Proteomes" id="UP000800039">
    <property type="component" value="Unassembled WGS sequence"/>
</dbReference>
<feature type="domain" description="RING-type" evidence="5">
    <location>
        <begin position="29"/>
        <end position="76"/>
    </location>
</feature>
<proteinExistence type="predicted"/>
<protein>
    <recommendedName>
        <fullName evidence="5">RING-type domain-containing protein</fullName>
    </recommendedName>
</protein>
<keyword evidence="3" id="KW-0862">Zinc</keyword>
<sequence length="311" mass="34434">MSSYKFQNSFCQKPPGQVNGNSLDPHKSCYICFDTYNPITGTHISEEPVQLACGHVFGAACIEKWISIKNTCPLCRTEIYCANNTMADPQSRFEDIWLDPDIYTVYHPNPDEEMHCPASKAKRRSTRRKVSSSDHTEIEDVWVSIAFDDDTDDDVDYHGSPEFTALVLFGHEFTLTPFDKQPKFADLDSLFDDLLAGHEQWMAESIGDAEVEVEEELPCNKICLDATGMRAVQDVYVHRKAPRGLGIPSGGNAPAEDEVVLDADTKELSEAKDEVVVGMVALRGCISGLGTAESLSRALEADCIRAAFARL</sequence>
<name>A0A9P4GDM6_9PLEO</name>
<dbReference type="RefSeq" id="XP_040786025.1">
    <property type="nucleotide sequence ID" value="XM_040937110.1"/>
</dbReference>
<keyword evidence="2 4" id="KW-0863">Zinc-finger</keyword>
<evidence type="ECO:0000256" key="2">
    <source>
        <dbReference type="ARBA" id="ARBA00022771"/>
    </source>
</evidence>
<dbReference type="InterPro" id="IPR001841">
    <property type="entry name" value="Znf_RING"/>
</dbReference>